<dbReference type="InterPro" id="IPR044149">
    <property type="entry name" value="Nitrilases_CHs"/>
</dbReference>
<feature type="compositionally biased region" description="Basic and acidic residues" evidence="2">
    <location>
        <begin position="127"/>
        <end position="136"/>
    </location>
</feature>
<dbReference type="Proteomes" id="UP001596496">
    <property type="component" value="Unassembled WGS sequence"/>
</dbReference>
<dbReference type="InterPro" id="IPR003010">
    <property type="entry name" value="C-N_Hydrolase"/>
</dbReference>
<keyword evidence="4" id="KW-0378">Hydrolase</keyword>
<dbReference type="SUPFAM" id="SSF56317">
    <property type="entry name" value="Carbon-nitrogen hydrolase"/>
    <property type="match status" value="1"/>
</dbReference>
<dbReference type="PANTHER" id="PTHR46044:SF1">
    <property type="entry name" value="CN HYDROLASE DOMAIN-CONTAINING PROTEIN"/>
    <property type="match status" value="1"/>
</dbReference>
<feature type="region of interest" description="Disordered" evidence="2">
    <location>
        <begin position="117"/>
        <end position="136"/>
    </location>
</feature>
<name>A0ABW2PB82_9ACTN</name>
<feature type="domain" description="CN hydrolase" evidence="3">
    <location>
        <begin position="3"/>
        <end position="85"/>
    </location>
</feature>
<dbReference type="Gene3D" id="3.60.110.10">
    <property type="entry name" value="Carbon-nitrogen hydrolase"/>
    <property type="match status" value="1"/>
</dbReference>
<comment type="caution">
    <text evidence="4">The sequence shown here is derived from an EMBL/GenBank/DDBJ whole genome shotgun (WGS) entry which is preliminary data.</text>
</comment>
<dbReference type="GO" id="GO:0016787">
    <property type="term" value="F:hydrolase activity"/>
    <property type="evidence" value="ECO:0007669"/>
    <property type="project" value="UniProtKB-KW"/>
</dbReference>
<dbReference type="RefSeq" id="WP_380830611.1">
    <property type="nucleotide sequence ID" value="NZ_JBHTCG010000031.1"/>
</dbReference>
<dbReference type="PANTHER" id="PTHR46044">
    <property type="entry name" value="NITRILASE"/>
    <property type="match status" value="1"/>
</dbReference>
<dbReference type="Pfam" id="PF00795">
    <property type="entry name" value="CN_hydrolase"/>
    <property type="match status" value="1"/>
</dbReference>
<protein>
    <submittedName>
        <fullName evidence="4">Nitrilase-related carbon-nitrogen hydrolase</fullName>
    </submittedName>
</protein>
<evidence type="ECO:0000313" key="5">
    <source>
        <dbReference type="Proteomes" id="UP001596496"/>
    </source>
</evidence>
<sequence>MFAEQIEVNIRQHALEAGCFVVCATAWLDKDQVGRIAEDTGGPALSGGFFTAIVDPEGRIIGEPLTSGEGEVIADLDFALIDQRKRLMDARGHYSRPELLSLRIDRTPAAHLHERDAQVPDQNARTVQEDRSTEAH</sequence>
<gene>
    <name evidence="4" type="ORF">ACFQSB_31825</name>
</gene>
<comment type="similarity">
    <text evidence="1">Belongs to the carbon-nitrogen hydrolase superfamily. Nitrilase family.</text>
</comment>
<evidence type="ECO:0000259" key="3">
    <source>
        <dbReference type="Pfam" id="PF00795"/>
    </source>
</evidence>
<evidence type="ECO:0000256" key="1">
    <source>
        <dbReference type="ARBA" id="ARBA00008129"/>
    </source>
</evidence>
<keyword evidence="5" id="KW-1185">Reference proteome</keyword>
<dbReference type="InterPro" id="IPR036526">
    <property type="entry name" value="C-N_Hydrolase_sf"/>
</dbReference>
<evidence type="ECO:0000256" key="2">
    <source>
        <dbReference type="SAM" id="MobiDB-lite"/>
    </source>
</evidence>
<reference evidence="5" key="1">
    <citation type="journal article" date="2019" name="Int. J. Syst. Evol. Microbiol.">
        <title>The Global Catalogue of Microorganisms (GCM) 10K type strain sequencing project: providing services to taxonomists for standard genome sequencing and annotation.</title>
        <authorList>
            <consortium name="The Broad Institute Genomics Platform"/>
            <consortium name="The Broad Institute Genome Sequencing Center for Infectious Disease"/>
            <person name="Wu L."/>
            <person name="Ma J."/>
        </authorList>
    </citation>
    <scope>NUCLEOTIDE SEQUENCE [LARGE SCALE GENOMIC DNA]</scope>
    <source>
        <strain evidence="5">CECT 7649</strain>
    </source>
</reference>
<dbReference type="EMBL" id="JBHTCG010000031">
    <property type="protein sequence ID" value="MFC7386837.1"/>
    <property type="molecule type" value="Genomic_DNA"/>
</dbReference>
<proteinExistence type="inferred from homology"/>
<evidence type="ECO:0000313" key="4">
    <source>
        <dbReference type="EMBL" id="MFC7386837.1"/>
    </source>
</evidence>
<accession>A0ABW2PB82</accession>
<organism evidence="4 5">
    <name type="scientific">Sphaerisporangium rhizosphaerae</name>
    <dbReference type="NCBI Taxonomy" id="2269375"/>
    <lineage>
        <taxon>Bacteria</taxon>
        <taxon>Bacillati</taxon>
        <taxon>Actinomycetota</taxon>
        <taxon>Actinomycetes</taxon>
        <taxon>Streptosporangiales</taxon>
        <taxon>Streptosporangiaceae</taxon>
        <taxon>Sphaerisporangium</taxon>
    </lineage>
</organism>